<reference evidence="3 4" key="1">
    <citation type="submission" date="2017-02" db="EMBL/GenBank/DDBJ databases">
        <authorList>
            <person name="Peterson S.W."/>
        </authorList>
    </citation>
    <scope>NUCLEOTIDE SEQUENCE [LARGE SCALE GENOMIC DNA]</scope>
    <source>
        <strain evidence="3 4">LSP_Lj1</strain>
    </source>
</reference>
<dbReference type="EMBL" id="FUKQ01000010">
    <property type="protein sequence ID" value="SJN20715.1"/>
    <property type="molecule type" value="Genomic_DNA"/>
</dbReference>
<name>A0A1R4IM29_9ACTN</name>
<accession>A0A1R4IM29</accession>
<evidence type="ECO:0000313" key="4">
    <source>
        <dbReference type="Proteomes" id="UP000188342"/>
    </source>
</evidence>
<protein>
    <recommendedName>
        <fullName evidence="2">Hemerythrin-like domain-containing protein</fullName>
    </recommendedName>
</protein>
<feature type="domain" description="Hemerythrin-like" evidence="2">
    <location>
        <begin position="13"/>
        <end position="125"/>
    </location>
</feature>
<proteinExistence type="predicted"/>
<dbReference type="Pfam" id="PF01814">
    <property type="entry name" value="Hemerythrin"/>
    <property type="match status" value="1"/>
</dbReference>
<dbReference type="RefSeq" id="WP_094763621.1">
    <property type="nucleotide sequence ID" value="NZ_FUKQ01000010.1"/>
</dbReference>
<keyword evidence="4" id="KW-1185">Reference proteome</keyword>
<evidence type="ECO:0000256" key="1">
    <source>
        <dbReference type="SAM" id="MobiDB-lite"/>
    </source>
</evidence>
<feature type="region of interest" description="Disordered" evidence="1">
    <location>
        <begin position="147"/>
        <end position="173"/>
    </location>
</feature>
<sequence>MCEYCGCRSIDLIGRFSEEHYSVVDRLGDFGRAVATGDLDKVGHSGTELANLLWPHTKAEEAGLFHEMRKDPDFAPTIDSLCDEHASLDEQLERIIDGDLAEYPAFERALRNHIDHEENGLFPAAAVGIDGPTWETINQLTHDFDHAEGIDHSHDGQHGEGLGERAHPTPHHP</sequence>
<feature type="compositionally biased region" description="Basic and acidic residues" evidence="1">
    <location>
        <begin position="147"/>
        <end position="167"/>
    </location>
</feature>
<dbReference type="InterPro" id="IPR012312">
    <property type="entry name" value="Hemerythrin-like"/>
</dbReference>
<dbReference type="OrthoDB" id="3381279at2"/>
<dbReference type="AlphaFoldDB" id="A0A1R4IM29"/>
<organism evidence="3 4">
    <name type="scientific">Luteococcus japonicus LSP_Lj1</name>
    <dbReference type="NCBI Taxonomy" id="1255658"/>
    <lineage>
        <taxon>Bacteria</taxon>
        <taxon>Bacillati</taxon>
        <taxon>Actinomycetota</taxon>
        <taxon>Actinomycetes</taxon>
        <taxon>Propionibacteriales</taxon>
        <taxon>Propionibacteriaceae</taxon>
        <taxon>Luteococcus</taxon>
    </lineage>
</organism>
<dbReference type="Proteomes" id="UP000188342">
    <property type="component" value="Unassembled WGS sequence"/>
</dbReference>
<dbReference type="STRING" id="1255658.FM114_02505"/>
<dbReference type="Gene3D" id="1.20.120.520">
    <property type="entry name" value="nmb1532 protein domain like"/>
    <property type="match status" value="1"/>
</dbReference>
<gene>
    <name evidence="3" type="ORF">FM114_02505</name>
</gene>
<evidence type="ECO:0000313" key="3">
    <source>
        <dbReference type="EMBL" id="SJN20715.1"/>
    </source>
</evidence>
<evidence type="ECO:0000259" key="2">
    <source>
        <dbReference type="Pfam" id="PF01814"/>
    </source>
</evidence>